<reference evidence="1 2" key="1">
    <citation type="journal article" date="2015" name="Int. J. Syst. Evol. Microbiol.">
        <title>Amycolatopsis rhabdoformis sp. nov., an actinomycete isolated from a tropical forest soil.</title>
        <authorList>
            <person name="Souza W.R."/>
            <person name="Silva R.E."/>
            <person name="Goodfellow M."/>
            <person name="Busarakam K."/>
            <person name="Figueiro F.S."/>
            <person name="Ferreira D."/>
            <person name="Rodrigues-Filho E."/>
            <person name="Moraes L.A.B."/>
            <person name="Zucchi T.D."/>
        </authorList>
    </citation>
    <scope>NUCLEOTIDE SEQUENCE [LARGE SCALE GENOMIC DNA]</scope>
    <source>
        <strain evidence="1 2">NCIMB 14900</strain>
    </source>
</reference>
<evidence type="ECO:0000313" key="2">
    <source>
        <dbReference type="Proteomes" id="UP001330812"/>
    </source>
</evidence>
<gene>
    <name evidence="1" type="ORF">VSH64_28515</name>
</gene>
<name>A0ABZ1HXG1_9PSEU</name>
<sequence>MSGVGEMNGARGWPVEFGPPVRVRPAREPRAGVGAATPGWRRLGAHRAPADARLRGAVGLQSADGPLPHRMFGARAAGPPVAEGLLPRILGVDAAGPQTAADGPPPQWMFGARVAGPPVAGGLPRRVLGLGTGSPLTADRQSMWQTFRTRVTDRLVAVGLLRRIFSVAGLLVSEGLPLPRMFGVGPAGLPAAGRPGRSFGVRVGGPLMAVGLPPRILGVGAARPLTVGRLSMRRTFGARVTGLLVGVGLLRRILGVGAACPLTVGRLSMRRTFGARVTGLLVGVGLLRRSFGARVAGLLVSERLPLVRVFGVRVGGLR</sequence>
<proteinExistence type="predicted"/>
<evidence type="ECO:0008006" key="3">
    <source>
        <dbReference type="Google" id="ProtNLM"/>
    </source>
</evidence>
<dbReference type="Proteomes" id="UP001330812">
    <property type="component" value="Chromosome"/>
</dbReference>
<dbReference type="EMBL" id="CP142149">
    <property type="protein sequence ID" value="WSE26818.1"/>
    <property type="molecule type" value="Genomic_DNA"/>
</dbReference>
<protein>
    <recommendedName>
        <fullName evidence="3">Pentapeptide repeat-containing protein</fullName>
    </recommendedName>
</protein>
<accession>A0ABZ1HXG1</accession>
<organism evidence="1 2">
    <name type="scientific">Amycolatopsis rhabdoformis</name>
    <dbReference type="NCBI Taxonomy" id="1448059"/>
    <lineage>
        <taxon>Bacteria</taxon>
        <taxon>Bacillati</taxon>
        <taxon>Actinomycetota</taxon>
        <taxon>Actinomycetes</taxon>
        <taxon>Pseudonocardiales</taxon>
        <taxon>Pseudonocardiaceae</taxon>
        <taxon>Amycolatopsis</taxon>
    </lineage>
</organism>
<keyword evidence="2" id="KW-1185">Reference proteome</keyword>
<dbReference type="RefSeq" id="WP_326565800.1">
    <property type="nucleotide sequence ID" value="NZ_CP142149.1"/>
</dbReference>
<evidence type="ECO:0000313" key="1">
    <source>
        <dbReference type="EMBL" id="WSE26818.1"/>
    </source>
</evidence>